<organism evidence="1 2">
    <name type="scientific">Cryptolaemus montrouzieri</name>
    <dbReference type="NCBI Taxonomy" id="559131"/>
    <lineage>
        <taxon>Eukaryota</taxon>
        <taxon>Metazoa</taxon>
        <taxon>Ecdysozoa</taxon>
        <taxon>Arthropoda</taxon>
        <taxon>Hexapoda</taxon>
        <taxon>Insecta</taxon>
        <taxon>Pterygota</taxon>
        <taxon>Neoptera</taxon>
        <taxon>Endopterygota</taxon>
        <taxon>Coleoptera</taxon>
        <taxon>Polyphaga</taxon>
        <taxon>Cucujiformia</taxon>
        <taxon>Coccinelloidea</taxon>
        <taxon>Coccinellidae</taxon>
        <taxon>Scymninae</taxon>
        <taxon>Scymnini</taxon>
        <taxon>Cryptolaemus</taxon>
    </lineage>
</organism>
<dbReference type="Proteomes" id="UP001516400">
    <property type="component" value="Unassembled WGS sequence"/>
</dbReference>
<comment type="caution">
    <text evidence="1">The sequence shown here is derived from an EMBL/GenBank/DDBJ whole genome shotgun (WGS) entry which is preliminary data.</text>
</comment>
<gene>
    <name evidence="1" type="ORF">HHI36_005258</name>
</gene>
<dbReference type="AlphaFoldDB" id="A0ABD2NTQ0"/>
<proteinExistence type="predicted"/>
<protein>
    <submittedName>
        <fullName evidence="1">Uncharacterized protein</fullName>
    </submittedName>
</protein>
<evidence type="ECO:0000313" key="2">
    <source>
        <dbReference type="Proteomes" id="UP001516400"/>
    </source>
</evidence>
<evidence type="ECO:0000313" key="1">
    <source>
        <dbReference type="EMBL" id="KAL3282058.1"/>
    </source>
</evidence>
<dbReference type="EMBL" id="JABFTP020000144">
    <property type="protein sequence ID" value="KAL3282058.1"/>
    <property type="molecule type" value="Genomic_DNA"/>
</dbReference>
<sequence>MRKLNSIDNKYDILLAKFDALSAQNSVLRTELNEILLNVNESTQHNLDERIAHDTEKFPEILMPTGITKDDIVKVIRIGEKGSKPRPTKIILSSADLSRKILRDKKAVLGASDSKISIFEDRTEMQRSQYNRVREQLEVRKNSGEKNL</sequence>
<name>A0ABD2NTQ0_9CUCU</name>
<reference evidence="1 2" key="1">
    <citation type="journal article" date="2021" name="BMC Biol.">
        <title>Horizontally acquired antibacterial genes associated with adaptive radiation of ladybird beetles.</title>
        <authorList>
            <person name="Li H.S."/>
            <person name="Tang X.F."/>
            <person name="Huang Y.H."/>
            <person name="Xu Z.Y."/>
            <person name="Chen M.L."/>
            <person name="Du X.Y."/>
            <person name="Qiu B.Y."/>
            <person name="Chen P.T."/>
            <person name="Zhang W."/>
            <person name="Slipinski A."/>
            <person name="Escalona H.E."/>
            <person name="Waterhouse R.M."/>
            <person name="Zwick A."/>
            <person name="Pang H."/>
        </authorList>
    </citation>
    <scope>NUCLEOTIDE SEQUENCE [LARGE SCALE GENOMIC DNA]</scope>
    <source>
        <strain evidence="1">SYSU2018</strain>
    </source>
</reference>
<accession>A0ABD2NTQ0</accession>
<keyword evidence="2" id="KW-1185">Reference proteome</keyword>